<keyword evidence="5 10" id="KW-0133">Cell shape</keyword>
<dbReference type="GO" id="GO:0009254">
    <property type="term" value="P:peptidoglycan turnover"/>
    <property type="evidence" value="ECO:0007669"/>
    <property type="project" value="UniProtKB-UniRule"/>
</dbReference>
<keyword evidence="2 10" id="KW-0963">Cytoplasm</keyword>
<dbReference type="InterPro" id="IPR050226">
    <property type="entry name" value="NagZ_Beta-hexosaminidase"/>
</dbReference>
<dbReference type="RefSeq" id="WP_036559565.1">
    <property type="nucleotide sequence ID" value="NZ_JRNI01000027.1"/>
</dbReference>
<evidence type="ECO:0000256" key="10">
    <source>
        <dbReference type="HAMAP-Rule" id="MF_00364"/>
    </source>
</evidence>
<dbReference type="InterPro" id="IPR019800">
    <property type="entry name" value="Glyco_hydro_3_AS"/>
</dbReference>
<protein>
    <recommendedName>
        <fullName evidence="10">Beta-hexosaminidase</fullName>
        <ecNumber evidence="10">3.2.1.52</ecNumber>
    </recommendedName>
    <alternativeName>
        <fullName evidence="10">Beta-N-acetylhexosaminidase</fullName>
    </alternativeName>
    <alternativeName>
        <fullName evidence="10">N-acetyl-beta-glucosaminidase</fullName>
    </alternativeName>
</protein>
<comment type="caution">
    <text evidence="12">The sequence shown here is derived from an EMBL/GenBank/DDBJ whole genome shotgun (WGS) entry which is preliminary data.</text>
</comment>
<name>A0A095Z6M2_9BURK</name>
<dbReference type="Pfam" id="PF00933">
    <property type="entry name" value="Glyco_hydro_3"/>
    <property type="match status" value="1"/>
</dbReference>
<dbReference type="NCBIfam" id="NF003740">
    <property type="entry name" value="PRK05337.1"/>
    <property type="match status" value="1"/>
</dbReference>
<feature type="binding site" evidence="10">
    <location>
        <position position="73"/>
    </location>
    <ligand>
        <name>substrate</name>
    </ligand>
</feature>
<evidence type="ECO:0000256" key="2">
    <source>
        <dbReference type="ARBA" id="ARBA00022490"/>
    </source>
</evidence>
<keyword evidence="4 10" id="KW-0378">Hydrolase</keyword>
<evidence type="ECO:0000256" key="1">
    <source>
        <dbReference type="ARBA" id="ARBA00001231"/>
    </source>
</evidence>
<feature type="binding site" evidence="10">
    <location>
        <begin position="178"/>
        <end position="179"/>
    </location>
    <ligand>
        <name>substrate</name>
    </ligand>
</feature>
<dbReference type="Gene3D" id="3.20.20.300">
    <property type="entry name" value="Glycoside hydrolase, family 3, N-terminal domain"/>
    <property type="match status" value="1"/>
</dbReference>
<comment type="catalytic activity">
    <reaction evidence="1 10">
        <text>Hydrolysis of terminal non-reducing N-acetyl-D-hexosamine residues in N-acetyl-beta-D-hexosaminides.</text>
        <dbReference type="EC" id="3.2.1.52"/>
    </reaction>
</comment>
<evidence type="ECO:0000256" key="9">
    <source>
        <dbReference type="ARBA" id="ARBA00023316"/>
    </source>
</evidence>
<dbReference type="PROSITE" id="PS00775">
    <property type="entry name" value="GLYCOSYL_HYDROL_F3"/>
    <property type="match status" value="1"/>
</dbReference>
<feature type="binding site" evidence="10">
    <location>
        <position position="81"/>
    </location>
    <ligand>
        <name>substrate</name>
    </ligand>
</feature>
<dbReference type="GO" id="GO:0071555">
    <property type="term" value="P:cell wall organization"/>
    <property type="evidence" value="ECO:0007669"/>
    <property type="project" value="UniProtKB-KW"/>
</dbReference>
<feature type="active site" description="Nucleophile" evidence="10">
    <location>
        <position position="262"/>
    </location>
</feature>
<dbReference type="PANTHER" id="PTHR30480:SF13">
    <property type="entry name" value="BETA-HEXOSAMINIDASE"/>
    <property type="match status" value="1"/>
</dbReference>
<dbReference type="eggNOG" id="COG1472">
    <property type="taxonomic scope" value="Bacteria"/>
</dbReference>
<evidence type="ECO:0000313" key="12">
    <source>
        <dbReference type="EMBL" id="KGF30360.1"/>
    </source>
</evidence>
<keyword evidence="8 10" id="KW-0131">Cell cycle</keyword>
<feature type="binding site" evidence="10">
    <location>
        <position position="148"/>
    </location>
    <ligand>
        <name>substrate</name>
    </ligand>
</feature>
<keyword evidence="3 10" id="KW-0132">Cell division</keyword>
<keyword evidence="9 10" id="KW-0961">Cell wall biogenesis/degradation</keyword>
<proteinExistence type="inferred from homology"/>
<dbReference type="UniPathway" id="UPA00544"/>
<comment type="pathway">
    <text evidence="10">Cell wall biogenesis; peptidoglycan recycling.</text>
</comment>
<evidence type="ECO:0000256" key="4">
    <source>
        <dbReference type="ARBA" id="ARBA00022801"/>
    </source>
</evidence>
<sequence>MSTHNNHTNIDLGPVMVDVEGLCLQRHEIERLKNPLVGAVILFARNYQDPNQLSELCRQIHEVREQPLLIAIDHEGGRVQRCRSEGFTPLPAMRELGALWDRDPDAALALAHEVGYILAAELRACGVDFSFTPVLDLDYGASEVIGNRAFHRAPEIVAKLSEALIAGLAEAGMAACGKHFPGHGFVEADSHVAIPVDEREFDEIWQEDIRPYVALGHLKLPSVMPAHVIYKKVDAMPAGFSRFWIQTVLRERMGYQGMVFSDDLTMEGASVVGGILDRAEAAFAAGCDMVLVCNRPDLADELLAGLKHQSAADSLQRLQNLMPKEAFMNWQQLHNEVRYLNARELLERALTKCSA</sequence>
<dbReference type="EC" id="3.2.1.52" evidence="10"/>
<feature type="domain" description="Glycoside hydrolase family 3 N-terminal" evidence="11">
    <location>
        <begin position="24"/>
        <end position="303"/>
    </location>
</feature>
<dbReference type="GO" id="GO:0009252">
    <property type="term" value="P:peptidoglycan biosynthetic process"/>
    <property type="evidence" value="ECO:0007669"/>
    <property type="project" value="UniProtKB-KW"/>
</dbReference>
<evidence type="ECO:0000256" key="8">
    <source>
        <dbReference type="ARBA" id="ARBA00023306"/>
    </source>
</evidence>
<evidence type="ECO:0000256" key="5">
    <source>
        <dbReference type="ARBA" id="ARBA00022960"/>
    </source>
</evidence>
<organism evidence="12 13">
    <name type="scientific">Oligella urethralis DNF00040</name>
    <dbReference type="NCBI Taxonomy" id="1401065"/>
    <lineage>
        <taxon>Bacteria</taxon>
        <taxon>Pseudomonadati</taxon>
        <taxon>Pseudomonadota</taxon>
        <taxon>Betaproteobacteria</taxon>
        <taxon>Burkholderiales</taxon>
        <taxon>Alcaligenaceae</taxon>
        <taxon>Oligella</taxon>
    </lineage>
</organism>
<keyword evidence="6 10" id="KW-0573">Peptidoglycan synthesis</keyword>
<dbReference type="InterPro" id="IPR036962">
    <property type="entry name" value="Glyco_hydro_3_N_sf"/>
</dbReference>
<comment type="similarity">
    <text evidence="10">Belongs to the glycosyl hydrolase 3 family. NagZ subfamily.</text>
</comment>
<dbReference type="GO" id="GO:0005975">
    <property type="term" value="P:carbohydrate metabolic process"/>
    <property type="evidence" value="ECO:0007669"/>
    <property type="project" value="InterPro"/>
</dbReference>
<dbReference type="EMBL" id="JRNI01000027">
    <property type="protein sequence ID" value="KGF30360.1"/>
    <property type="molecule type" value="Genomic_DNA"/>
</dbReference>
<comment type="subcellular location">
    <subcellularLocation>
        <location evidence="10">Cytoplasm</location>
    </subcellularLocation>
</comment>
<dbReference type="InterPro" id="IPR017853">
    <property type="entry name" value="GH"/>
</dbReference>
<accession>A0A095Z6M2</accession>
<evidence type="ECO:0000256" key="7">
    <source>
        <dbReference type="ARBA" id="ARBA00023295"/>
    </source>
</evidence>
<dbReference type="GO" id="GO:0005737">
    <property type="term" value="C:cytoplasm"/>
    <property type="evidence" value="ECO:0007669"/>
    <property type="project" value="UniProtKB-SubCell"/>
</dbReference>
<keyword evidence="7 10" id="KW-0326">Glycosidase</keyword>
<dbReference type="GO" id="GO:0051301">
    <property type="term" value="P:cell division"/>
    <property type="evidence" value="ECO:0007669"/>
    <property type="project" value="UniProtKB-KW"/>
</dbReference>
<evidence type="ECO:0000259" key="11">
    <source>
        <dbReference type="Pfam" id="PF00933"/>
    </source>
</evidence>
<evidence type="ECO:0000313" key="13">
    <source>
        <dbReference type="Proteomes" id="UP000029629"/>
    </source>
</evidence>
<dbReference type="GO" id="GO:0004563">
    <property type="term" value="F:beta-N-acetylhexosaminidase activity"/>
    <property type="evidence" value="ECO:0007669"/>
    <property type="project" value="UniProtKB-UniRule"/>
</dbReference>
<evidence type="ECO:0000256" key="3">
    <source>
        <dbReference type="ARBA" id="ARBA00022618"/>
    </source>
</evidence>
<keyword evidence="13" id="KW-1185">Reference proteome</keyword>
<feature type="active site" description="Proton donor/acceptor" evidence="10">
    <location>
        <position position="191"/>
    </location>
</feature>
<gene>
    <name evidence="10" type="primary">nagZ</name>
    <name evidence="12" type="ORF">HMPREF2130_07285</name>
</gene>
<reference evidence="12 13" key="1">
    <citation type="submission" date="2014-07" db="EMBL/GenBank/DDBJ databases">
        <authorList>
            <person name="McCorrison J."/>
            <person name="Sanka R."/>
            <person name="Torralba M."/>
            <person name="Gillis M."/>
            <person name="Haft D.H."/>
            <person name="Methe B."/>
            <person name="Sutton G."/>
            <person name="Nelson K.E."/>
        </authorList>
    </citation>
    <scope>NUCLEOTIDE SEQUENCE [LARGE SCALE GENOMIC DNA]</scope>
    <source>
        <strain evidence="12 13">DNF00040</strain>
    </source>
</reference>
<dbReference type="GO" id="GO:0008360">
    <property type="term" value="P:regulation of cell shape"/>
    <property type="evidence" value="ECO:0007669"/>
    <property type="project" value="UniProtKB-KW"/>
</dbReference>
<evidence type="ECO:0000256" key="6">
    <source>
        <dbReference type="ARBA" id="ARBA00022984"/>
    </source>
</evidence>
<dbReference type="PANTHER" id="PTHR30480">
    <property type="entry name" value="BETA-HEXOSAMINIDASE-RELATED"/>
    <property type="match status" value="1"/>
</dbReference>
<feature type="site" description="Important for catalytic activity" evidence="10">
    <location>
        <position position="189"/>
    </location>
</feature>
<dbReference type="HAMAP" id="MF_00364">
    <property type="entry name" value="NagZ"/>
    <property type="match status" value="1"/>
</dbReference>
<dbReference type="OrthoDB" id="9786661at2"/>
<dbReference type="Proteomes" id="UP000029629">
    <property type="component" value="Unassembled WGS sequence"/>
</dbReference>
<dbReference type="InterPro" id="IPR001764">
    <property type="entry name" value="Glyco_hydro_3_N"/>
</dbReference>
<dbReference type="InterPro" id="IPR022956">
    <property type="entry name" value="Beta_hexosaminidase_bac"/>
</dbReference>
<comment type="function">
    <text evidence="10">Plays a role in peptidoglycan recycling by cleaving the terminal beta-1,4-linked N-acetylglucosamine (GlcNAc) from peptide-linked peptidoglycan fragments, giving rise to free GlcNAc, anhydro-N-acetylmuramic acid and anhydro-N-acetylmuramic acid-linked peptides.</text>
</comment>
<dbReference type="SUPFAM" id="SSF51445">
    <property type="entry name" value="(Trans)glycosidases"/>
    <property type="match status" value="1"/>
</dbReference>
<dbReference type="AlphaFoldDB" id="A0A095Z6M2"/>